<gene>
    <name evidence="1" type="ORF">HWQ67_10910</name>
</gene>
<organism evidence="1 2">
    <name type="scientific">Candidatus Magnetobacterium casense</name>
    <dbReference type="NCBI Taxonomy" id="1455061"/>
    <lineage>
        <taxon>Bacteria</taxon>
        <taxon>Pseudomonadati</taxon>
        <taxon>Nitrospirota</taxon>
        <taxon>Thermodesulfovibrionia</taxon>
        <taxon>Thermodesulfovibrionales</taxon>
        <taxon>Candidatus Magnetobacteriaceae</taxon>
        <taxon>Candidatus Magnetobacterium</taxon>
    </lineage>
</organism>
<comment type="caution">
    <text evidence="1">The sequence shown here is derived from an EMBL/GenBank/DDBJ whole genome shotgun (WGS) entry which is preliminary data.</text>
</comment>
<sequence>MKTPGFTAEVSISGASGTYSSQATFGSDVVVTAQGVFCKMCDIPCIVPDCPPCLMCKAMFCP</sequence>
<dbReference type="EMBL" id="JABXWD010000195">
    <property type="protein sequence ID" value="MBV6342096.1"/>
    <property type="molecule type" value="Genomic_DNA"/>
</dbReference>
<reference evidence="1 2" key="1">
    <citation type="journal article" date="2020" name="J Geophys Res Biogeosci">
        <title>Magnetotaxis as an Adaptation to Enable Bacterial Shuttling of Microbial Sulfur and Sulfur Cycling Across Aquatic Oxic#Anoxic Interfaces.</title>
        <authorList>
            <person name="Li J."/>
            <person name="Liu P."/>
            <person name="Wang J."/>
            <person name="Roberts A.P."/>
            <person name="Pan Y."/>
        </authorList>
    </citation>
    <scope>NUCLEOTIDE SEQUENCE [LARGE SCALE GENOMIC DNA]</scope>
    <source>
        <strain evidence="1 2">MYR-1_YQ</strain>
    </source>
</reference>
<keyword evidence="2" id="KW-1185">Reference proteome</keyword>
<evidence type="ECO:0000313" key="1">
    <source>
        <dbReference type="EMBL" id="MBV6342096.1"/>
    </source>
</evidence>
<name>A0ABS6RZV9_9BACT</name>
<evidence type="ECO:0000313" key="2">
    <source>
        <dbReference type="Proteomes" id="UP001196980"/>
    </source>
</evidence>
<dbReference type="Proteomes" id="UP001196980">
    <property type="component" value="Unassembled WGS sequence"/>
</dbReference>
<dbReference type="RefSeq" id="WP_218252718.1">
    <property type="nucleotide sequence ID" value="NZ_JABXWD010000195.1"/>
</dbReference>
<proteinExistence type="predicted"/>
<accession>A0ABS6RZV9</accession>
<protein>
    <submittedName>
        <fullName evidence="1">Uncharacterized protein</fullName>
    </submittedName>
</protein>